<reference evidence="2 3" key="2">
    <citation type="submission" date="2018-10" db="EMBL/GenBank/DDBJ databases">
        <authorList>
            <consortium name="Pathogen Informatics"/>
        </authorList>
    </citation>
    <scope>NUCLEOTIDE SEQUENCE [LARGE SCALE GENOMIC DNA]</scope>
</reference>
<dbReference type="WBParaSite" id="EVEC_0000581401-mRNA-1">
    <property type="protein sequence ID" value="EVEC_0000581401-mRNA-1"/>
    <property type="gene ID" value="EVEC_0000581401"/>
</dbReference>
<organism evidence="4">
    <name type="scientific">Enterobius vermicularis</name>
    <name type="common">Human pinworm</name>
    <dbReference type="NCBI Taxonomy" id="51028"/>
    <lineage>
        <taxon>Eukaryota</taxon>
        <taxon>Metazoa</taxon>
        <taxon>Ecdysozoa</taxon>
        <taxon>Nematoda</taxon>
        <taxon>Chromadorea</taxon>
        <taxon>Rhabditida</taxon>
        <taxon>Spirurina</taxon>
        <taxon>Oxyuridomorpha</taxon>
        <taxon>Oxyuroidea</taxon>
        <taxon>Oxyuridae</taxon>
        <taxon>Enterobius</taxon>
    </lineage>
</organism>
<evidence type="ECO:0000313" key="3">
    <source>
        <dbReference type="Proteomes" id="UP000274131"/>
    </source>
</evidence>
<evidence type="ECO:0000256" key="1">
    <source>
        <dbReference type="SAM" id="SignalP"/>
    </source>
</evidence>
<feature type="chain" id="PRO_5043122719" evidence="1">
    <location>
        <begin position="30"/>
        <end position="180"/>
    </location>
</feature>
<keyword evidence="3" id="KW-1185">Reference proteome</keyword>
<evidence type="ECO:0000313" key="4">
    <source>
        <dbReference type="WBParaSite" id="EVEC_0000581401-mRNA-1"/>
    </source>
</evidence>
<proteinExistence type="predicted"/>
<sequence>MFCTVIGRQGVILFRFVALPFLTFPKTISKTTSGVQSANAEVGSDESSDSDDVSFEADIVVQDPSRFPKGCEYIGDNECACKTDSDEVVHVPCNQSSRIKRGAQKDPVAEKAKANYRKVVDELNEKFKGLKEGCFPRPKGCLCVIGKDRDGRDITERRMKDEDCKCKPGERGNGCPAPGA</sequence>
<dbReference type="OrthoDB" id="5846381at2759"/>
<dbReference type="Proteomes" id="UP000274131">
    <property type="component" value="Unassembled WGS sequence"/>
</dbReference>
<accession>A0A0N4V6D1</accession>
<evidence type="ECO:0000313" key="2">
    <source>
        <dbReference type="EMBL" id="VDD90670.1"/>
    </source>
</evidence>
<protein>
    <submittedName>
        <fullName evidence="4">Secreted protein</fullName>
    </submittedName>
</protein>
<gene>
    <name evidence="2" type="ORF">EVEC_LOCUS5421</name>
</gene>
<name>A0A0N4V6D1_ENTVE</name>
<dbReference type="EMBL" id="UXUI01008159">
    <property type="protein sequence ID" value="VDD90670.1"/>
    <property type="molecule type" value="Genomic_DNA"/>
</dbReference>
<feature type="signal peptide" evidence="1">
    <location>
        <begin position="1"/>
        <end position="29"/>
    </location>
</feature>
<keyword evidence="1" id="KW-0732">Signal</keyword>
<dbReference type="AlphaFoldDB" id="A0A0N4V6D1"/>
<reference evidence="4" key="1">
    <citation type="submission" date="2017-02" db="UniProtKB">
        <authorList>
            <consortium name="WormBaseParasite"/>
        </authorList>
    </citation>
    <scope>IDENTIFICATION</scope>
</reference>